<evidence type="ECO:0000256" key="2">
    <source>
        <dbReference type="SAM" id="MobiDB-lite"/>
    </source>
</evidence>
<keyword evidence="5" id="KW-1185">Reference proteome</keyword>
<proteinExistence type="predicted"/>
<gene>
    <name evidence="4" type="ORF">B7R54_15035</name>
</gene>
<protein>
    <recommendedName>
        <fullName evidence="3">Phospholipase/carboxylesterase/thioesterase domain-containing protein</fullName>
    </recommendedName>
</protein>
<keyword evidence="1" id="KW-0732">Signal</keyword>
<dbReference type="PANTHER" id="PTHR43037:SF1">
    <property type="entry name" value="BLL1128 PROTEIN"/>
    <property type="match status" value="1"/>
</dbReference>
<evidence type="ECO:0000259" key="3">
    <source>
        <dbReference type="Pfam" id="PF02230"/>
    </source>
</evidence>
<comment type="caution">
    <text evidence="4">The sequence shown here is derived from an EMBL/GenBank/DDBJ whole genome shotgun (WGS) entry which is preliminary data.</text>
</comment>
<feature type="domain" description="Phospholipase/carboxylesterase/thioesterase" evidence="3">
    <location>
        <begin position="99"/>
        <end position="187"/>
    </location>
</feature>
<sequence length="291" mass="31155">MSEILTTITEEKTIVVDGRQRRYLVTRPIICDNPSPLVLVLHGSNQTPEIVRQFTEPGFDVLASRAGAIVVYPGGYRKHWNDARISTNFAARVEGYDDVAFLKAIVSGLVNSGEADPTRVFAVGYSLGGQMVNRLAHEAPELLAGIAMIGATQPALENFKPAADVVSPMPVLLIHGTKDPNVPYEGGMASILGFRPRGLGMSAPETARYWAARNGIDTDGVTSLGPAGSNTRTSVERTDFRSPGKPSVALFTIHGGGHVIPGRKAGPWIMGRTSDGIISVEEIARFFELSS</sequence>
<dbReference type="InterPro" id="IPR050955">
    <property type="entry name" value="Plant_Biomass_Hydrol_Est"/>
</dbReference>
<dbReference type="InterPro" id="IPR003140">
    <property type="entry name" value="PLipase/COase/thioEstase"/>
</dbReference>
<dbReference type="PANTHER" id="PTHR43037">
    <property type="entry name" value="UNNAMED PRODUCT-RELATED"/>
    <property type="match status" value="1"/>
</dbReference>
<dbReference type="InterPro" id="IPR029058">
    <property type="entry name" value="AB_hydrolase_fold"/>
</dbReference>
<dbReference type="Proteomes" id="UP000256486">
    <property type="component" value="Unassembled WGS sequence"/>
</dbReference>
<dbReference type="RefSeq" id="WP_116415751.1">
    <property type="nucleotide sequence ID" value="NZ_NBWZ01000001.1"/>
</dbReference>
<feature type="region of interest" description="Disordered" evidence="2">
    <location>
        <begin position="221"/>
        <end position="242"/>
    </location>
</feature>
<reference evidence="4 5" key="1">
    <citation type="submission" date="2017-04" db="EMBL/GenBank/DDBJ databases">
        <title>Comparative genome analysis of Subtercola boreus.</title>
        <authorList>
            <person name="Cho Y.-J."/>
            <person name="Cho A."/>
            <person name="Kim O.-S."/>
            <person name="Lee J.-I."/>
        </authorList>
    </citation>
    <scope>NUCLEOTIDE SEQUENCE [LARGE SCALE GENOMIC DNA]</scope>
    <source>
        <strain evidence="4 5">K300</strain>
    </source>
</reference>
<evidence type="ECO:0000313" key="5">
    <source>
        <dbReference type="Proteomes" id="UP000256486"/>
    </source>
</evidence>
<dbReference type="GO" id="GO:0016787">
    <property type="term" value="F:hydrolase activity"/>
    <property type="evidence" value="ECO:0007669"/>
    <property type="project" value="InterPro"/>
</dbReference>
<evidence type="ECO:0000256" key="1">
    <source>
        <dbReference type="ARBA" id="ARBA00022729"/>
    </source>
</evidence>
<accession>A0A3E0VLR9</accession>
<dbReference type="EMBL" id="NBWZ01000001">
    <property type="protein sequence ID" value="RFA10373.1"/>
    <property type="molecule type" value="Genomic_DNA"/>
</dbReference>
<evidence type="ECO:0000313" key="4">
    <source>
        <dbReference type="EMBL" id="RFA10373.1"/>
    </source>
</evidence>
<dbReference type="SUPFAM" id="SSF53474">
    <property type="entry name" value="alpha/beta-Hydrolases"/>
    <property type="match status" value="1"/>
</dbReference>
<dbReference type="Gene3D" id="3.40.50.1820">
    <property type="entry name" value="alpha/beta hydrolase"/>
    <property type="match status" value="1"/>
</dbReference>
<dbReference type="OrthoDB" id="9767239at2"/>
<organism evidence="4 5">
    <name type="scientific">Subtercola boreus</name>
    <dbReference type="NCBI Taxonomy" id="120213"/>
    <lineage>
        <taxon>Bacteria</taxon>
        <taxon>Bacillati</taxon>
        <taxon>Actinomycetota</taxon>
        <taxon>Actinomycetes</taxon>
        <taxon>Micrococcales</taxon>
        <taxon>Microbacteriaceae</taxon>
        <taxon>Subtercola</taxon>
    </lineage>
</organism>
<dbReference type="AlphaFoldDB" id="A0A3E0VLR9"/>
<dbReference type="Pfam" id="PF02230">
    <property type="entry name" value="Abhydrolase_2"/>
    <property type="match status" value="1"/>
</dbReference>
<name>A0A3E0VLR9_9MICO</name>